<comment type="similarity">
    <text evidence="1">Belongs to the short-chain dehydrogenases/reductases (SDR) family.</text>
</comment>
<dbReference type="InterPro" id="IPR036291">
    <property type="entry name" value="NAD(P)-bd_dom_sf"/>
</dbReference>
<evidence type="ECO:0000256" key="1">
    <source>
        <dbReference type="ARBA" id="ARBA00006484"/>
    </source>
</evidence>
<accession>A0A6J7DUB3</accession>
<dbReference type="Gene3D" id="3.40.50.720">
    <property type="entry name" value="NAD(P)-binding Rossmann-like Domain"/>
    <property type="match status" value="1"/>
</dbReference>
<proteinExistence type="inferred from homology"/>
<organism evidence="5">
    <name type="scientific">freshwater metagenome</name>
    <dbReference type="NCBI Taxonomy" id="449393"/>
    <lineage>
        <taxon>unclassified sequences</taxon>
        <taxon>metagenomes</taxon>
        <taxon>ecological metagenomes</taxon>
    </lineage>
</organism>
<reference evidence="5" key="1">
    <citation type="submission" date="2020-05" db="EMBL/GenBank/DDBJ databases">
        <authorList>
            <person name="Chiriac C."/>
            <person name="Salcher M."/>
            <person name="Ghai R."/>
            <person name="Kavagutti S V."/>
        </authorList>
    </citation>
    <scope>NUCLEOTIDE SEQUENCE</scope>
</reference>
<feature type="domain" description="Ketoreductase" evidence="4">
    <location>
        <begin position="21"/>
        <end position="203"/>
    </location>
</feature>
<evidence type="ECO:0000256" key="2">
    <source>
        <dbReference type="ARBA" id="ARBA00023002"/>
    </source>
</evidence>
<dbReference type="SMART" id="SM00822">
    <property type="entry name" value="PKS_KR"/>
    <property type="match status" value="1"/>
</dbReference>
<dbReference type="PANTHER" id="PTHR24321">
    <property type="entry name" value="DEHYDROGENASES, SHORT CHAIN"/>
    <property type="match status" value="1"/>
</dbReference>
<evidence type="ECO:0000256" key="3">
    <source>
        <dbReference type="ARBA" id="ARBA00023027"/>
    </source>
</evidence>
<dbReference type="FunFam" id="3.40.50.720:FF:000084">
    <property type="entry name" value="Short-chain dehydrogenase reductase"/>
    <property type="match status" value="1"/>
</dbReference>
<gene>
    <name evidence="5" type="ORF">UFOPK3376_00955</name>
</gene>
<dbReference type="AlphaFoldDB" id="A0A6J7DUB3"/>
<dbReference type="GO" id="GO:0016491">
    <property type="term" value="F:oxidoreductase activity"/>
    <property type="evidence" value="ECO:0007669"/>
    <property type="project" value="UniProtKB-KW"/>
</dbReference>
<dbReference type="PANTHER" id="PTHR24321:SF8">
    <property type="entry name" value="ESTRADIOL 17-BETA-DEHYDROGENASE 8-RELATED"/>
    <property type="match status" value="1"/>
</dbReference>
<dbReference type="InterPro" id="IPR002347">
    <property type="entry name" value="SDR_fam"/>
</dbReference>
<keyword evidence="2" id="KW-0560">Oxidoreductase</keyword>
<dbReference type="PRINTS" id="PR00081">
    <property type="entry name" value="GDHRDH"/>
</dbReference>
<dbReference type="InterPro" id="IPR057326">
    <property type="entry name" value="KR_dom"/>
</dbReference>
<keyword evidence="3" id="KW-0520">NAD</keyword>
<protein>
    <submittedName>
        <fullName evidence="5">Unannotated protein</fullName>
    </submittedName>
</protein>
<evidence type="ECO:0000313" key="5">
    <source>
        <dbReference type="EMBL" id="CAB4873168.1"/>
    </source>
</evidence>
<sequence length="284" mass="29595">MGRPLPPQRSRLLSMGSLDGQVAVVVGGHSGFGEAITRLFAAEGAQVVVAARRIELVNEVAASVGGLGVDCDITDDDQVQALVATAAAAYGRITIAVNCAGYEQSTPISELTPQRLDTMLAVQLSGAMYCIRHFGNAMAASGGGAFLSISSLTAQNPSRGLAAYASAKAAVEYASKVAAVEYGEQQVRFNTVAASLIPTPMTERIFRVESAIQALREVTPLGRMGTSDDVARAALFLCGPDGNFITGQTLCVDGGASLLMLPSPQMFADVYRRWSEGQATQTGD</sequence>
<dbReference type="SUPFAM" id="SSF51735">
    <property type="entry name" value="NAD(P)-binding Rossmann-fold domains"/>
    <property type="match status" value="1"/>
</dbReference>
<evidence type="ECO:0000259" key="4">
    <source>
        <dbReference type="SMART" id="SM00822"/>
    </source>
</evidence>
<dbReference type="EMBL" id="CAFBLP010000018">
    <property type="protein sequence ID" value="CAB4873168.1"/>
    <property type="molecule type" value="Genomic_DNA"/>
</dbReference>
<dbReference type="Pfam" id="PF13561">
    <property type="entry name" value="adh_short_C2"/>
    <property type="match status" value="1"/>
</dbReference>
<name>A0A6J7DUB3_9ZZZZ</name>